<protein>
    <submittedName>
        <fullName evidence="2">PepSY domain-containing protein</fullName>
    </submittedName>
</protein>
<accession>A0A5B8VS88</accession>
<feature type="transmembrane region" description="Helical" evidence="1">
    <location>
        <begin position="12"/>
        <end position="34"/>
    </location>
</feature>
<dbReference type="Gene3D" id="1.20.1070.10">
    <property type="entry name" value="Rhodopsin 7-helix transmembrane proteins"/>
    <property type="match status" value="1"/>
</dbReference>
<dbReference type="Proteomes" id="UP000321291">
    <property type="component" value="Chromosome"/>
</dbReference>
<gene>
    <name evidence="2" type="ORF">FSB73_17225</name>
</gene>
<reference evidence="2 3" key="1">
    <citation type="journal article" date="2017" name="Int. J. Syst. Evol. Microbiol.">
        <title>Arachidicoccus ginsenosidivorans sp. nov., with ginsenoside-converting activity isolated from ginseng cultivating soil.</title>
        <authorList>
            <person name="Siddiqi M.Z."/>
            <person name="Aslam Z."/>
            <person name="Im W.T."/>
        </authorList>
    </citation>
    <scope>NUCLEOTIDE SEQUENCE [LARGE SCALE GENOMIC DNA]</scope>
    <source>
        <strain evidence="2 3">Gsoil 809</strain>
    </source>
</reference>
<keyword evidence="1" id="KW-0812">Transmembrane</keyword>
<dbReference type="Pfam" id="PF03929">
    <property type="entry name" value="PepSY_TM"/>
    <property type="match status" value="1"/>
</dbReference>
<evidence type="ECO:0000313" key="3">
    <source>
        <dbReference type="Proteomes" id="UP000321291"/>
    </source>
</evidence>
<dbReference type="OrthoDB" id="9806195at2"/>
<proteinExistence type="predicted"/>
<dbReference type="EMBL" id="CP042434">
    <property type="protein sequence ID" value="QEC73158.1"/>
    <property type="molecule type" value="Genomic_DNA"/>
</dbReference>
<feature type="transmembrane region" description="Helical" evidence="1">
    <location>
        <begin position="236"/>
        <end position="258"/>
    </location>
</feature>
<sequence length="564" mass="63623">MRIKSLYRLHRALSIIIGIPIFLWAISGLMHPLMTNVRPAIATQESPEYLLSSDILKTAIPLKKVLQNAGIHQSFRSRIVHMDSTWYYQVLSRQSPSNQVNKRSRITGTQNAYLSLLQARYFNLQTGRELAQGDKLYAASLARHFLSGKQSQVNSTSPRIKSIQRVRDFTASYTYVNRLLPVEKVRFERADHITIYVDTHNSQFAFALDQHRQNFNQFFGWFHTWSWMDSLPKLKAAIIALILLVALFTAGLGIYLAVKTRPKTSTRNRANKTTSTTLTKARKLHRTSAIIGSIFLICWAFSGLVHAIQNGRTPFYIQPVSNERIKTNLLPDSLDQTFTQLAESSHLSSIGLMQLNGKLFMESSPYDTAEGSKDLMLTGGVNATTKHYYGYEYRKNSIQSNNLSAWTPYTENQIARLMAALVLRKEANSSIGNKQLDHQISKTDTARLQATYLTHFTEAYNFSDKVLPVWQISTSTSAAIQQGATSANNPIFIDASTGSLVKKADPFKQADALIFAFFHKHEFMAWAGKSAKDASTVLGVIIVITLLVIGYRLVYIKYKTKRKS</sequence>
<dbReference type="RefSeq" id="WP_146785004.1">
    <property type="nucleotide sequence ID" value="NZ_CP042434.1"/>
</dbReference>
<dbReference type="AlphaFoldDB" id="A0A5B8VS88"/>
<keyword evidence="1" id="KW-0472">Membrane</keyword>
<name>A0A5B8VS88_9BACT</name>
<evidence type="ECO:0000256" key="1">
    <source>
        <dbReference type="SAM" id="Phobius"/>
    </source>
</evidence>
<feature type="transmembrane region" description="Helical" evidence="1">
    <location>
        <begin position="289"/>
        <end position="308"/>
    </location>
</feature>
<feature type="transmembrane region" description="Helical" evidence="1">
    <location>
        <begin position="537"/>
        <end position="555"/>
    </location>
</feature>
<keyword evidence="1" id="KW-1133">Transmembrane helix</keyword>
<evidence type="ECO:0000313" key="2">
    <source>
        <dbReference type="EMBL" id="QEC73158.1"/>
    </source>
</evidence>
<dbReference type="KEGG" id="agi:FSB73_17225"/>
<dbReference type="InterPro" id="IPR005625">
    <property type="entry name" value="PepSY-ass_TM"/>
</dbReference>
<organism evidence="2 3">
    <name type="scientific">Arachidicoccus ginsenosidivorans</name>
    <dbReference type="NCBI Taxonomy" id="496057"/>
    <lineage>
        <taxon>Bacteria</taxon>
        <taxon>Pseudomonadati</taxon>
        <taxon>Bacteroidota</taxon>
        <taxon>Chitinophagia</taxon>
        <taxon>Chitinophagales</taxon>
        <taxon>Chitinophagaceae</taxon>
        <taxon>Arachidicoccus</taxon>
    </lineage>
</organism>
<keyword evidence="3" id="KW-1185">Reference proteome</keyword>